<dbReference type="PANTHER" id="PTHR42655:SF1">
    <property type="entry name" value="GLYCOGEN PHOSPHORYLASE"/>
    <property type="match status" value="1"/>
</dbReference>
<dbReference type="PROSITE" id="PS00102">
    <property type="entry name" value="PHOSPHORYLASE"/>
    <property type="match status" value="1"/>
</dbReference>
<evidence type="ECO:0000256" key="3">
    <source>
        <dbReference type="ARBA" id="ARBA00006047"/>
    </source>
</evidence>
<reference evidence="11 12" key="1">
    <citation type="submission" date="2019-09" db="EMBL/GenBank/DDBJ databases">
        <title>Taxonomic organization of the family Brucellaceae based on a phylogenomic approach.</title>
        <authorList>
            <person name="Leclercq S."/>
            <person name="Cloeckaert A."/>
            <person name="Zygmunt M.S."/>
        </authorList>
    </citation>
    <scope>NUCLEOTIDE SEQUENCE [LARGE SCALE GENOMIC DNA]</scope>
    <source>
        <strain evidence="11 12">WS1830</strain>
    </source>
</reference>
<keyword evidence="7 10" id="KW-0663">Pyridoxal phosphate</keyword>
<dbReference type="GO" id="GO:0005975">
    <property type="term" value="P:carbohydrate metabolic process"/>
    <property type="evidence" value="ECO:0007669"/>
    <property type="project" value="InterPro"/>
</dbReference>
<dbReference type="InterPro" id="IPR052182">
    <property type="entry name" value="Glycogen/Maltodextrin_Phosph"/>
</dbReference>
<dbReference type="Proteomes" id="UP000481643">
    <property type="component" value="Unassembled WGS sequence"/>
</dbReference>
<protein>
    <recommendedName>
        <fullName evidence="4">glycogen phosphorylase</fullName>
        <ecNumber evidence="4">2.4.1.1</ecNumber>
    </recommendedName>
</protein>
<dbReference type="InterPro" id="IPR000811">
    <property type="entry name" value="Glyco_trans_35"/>
</dbReference>
<comment type="cofactor">
    <cofactor evidence="2">
        <name>pyridoxal 5'-phosphate</name>
        <dbReference type="ChEBI" id="CHEBI:597326"/>
    </cofactor>
</comment>
<comment type="caution">
    <text evidence="11">The sequence shown here is derived from an EMBL/GenBank/DDBJ whole genome shotgun (WGS) entry which is preliminary data.</text>
</comment>
<evidence type="ECO:0000256" key="4">
    <source>
        <dbReference type="ARBA" id="ARBA00012591"/>
    </source>
</evidence>
<sequence>MLGDLPGSLRGPPHRRPPTDNCWIRGRTLNLLDRSIHRARFAYFSMEIALRTEMHTYSGGLGVLAGDLARSVADLDLPMVFVTLVSRQGYVRQAIDHRHAQVNQPDPWAPQDFARALPQMVAVSIEGRDVWVRPWLYALECPLGHVVPVLLLDTDLEQNAVEDRRITDHLYGGDRADRLKQEIVLGIGGQSILRALGFRIEKYHLNEGHAALLTLPLLRETQRSNGNRVLDPMQGYDSLAVRERCVFTTHTPVEAGFDKFDYDLVQQVLGDYIERDVLTHLAGTDQLNMTRLALNLSGYVNGVARQHAETTRKLFPGYTIASITNGVHVHRWTHGAVAALFEQQFSNWAHEPEVLTFADQIEDGALWSAHENAKSDLLARIAQATGKQLRPDLPLIGYARRMTAYKRPELIFSDIGRLREIAKEQPFQIVLAGLAHPSDDGGQEAIRAIGAHIDALDGTVLAAFVPGYNLDIAAALVAGCDVWLNTPLPPLEASGTSGMKAALNGVLNLSVLDGWWIEGCVDGVTGWSIPSNGADANDAGALYDKLRNVVLPLYNGDRKRWIWMMKQSISKIAPSFNSHRMMRRYATEAYLR</sequence>
<dbReference type="AlphaFoldDB" id="A0A6L3Y506"/>
<organism evidence="11 12">
    <name type="scientific">Brucella tritici</name>
    <dbReference type="NCBI Taxonomy" id="94626"/>
    <lineage>
        <taxon>Bacteria</taxon>
        <taxon>Pseudomonadati</taxon>
        <taxon>Pseudomonadota</taxon>
        <taxon>Alphaproteobacteria</taxon>
        <taxon>Hyphomicrobiales</taxon>
        <taxon>Brucellaceae</taxon>
        <taxon>Brucella/Ochrobactrum group</taxon>
        <taxon>Brucella</taxon>
    </lineage>
</organism>
<gene>
    <name evidence="11" type="primary">glgP</name>
    <name evidence="11" type="ORF">F9L08_24870</name>
</gene>
<evidence type="ECO:0000256" key="10">
    <source>
        <dbReference type="PIRSR" id="PIRSR000460-1"/>
    </source>
</evidence>
<comment type="function">
    <text evidence="9">Phosphorylase is an important allosteric enzyme in carbohydrate metabolism. Enzymes from different sources differ in their regulatory mechanisms and in their natural substrates. However, all known phosphorylases share catalytic and structural properties.</text>
</comment>
<evidence type="ECO:0000256" key="2">
    <source>
        <dbReference type="ARBA" id="ARBA00001933"/>
    </source>
</evidence>
<accession>A0A6L3Y506</accession>
<evidence type="ECO:0000313" key="12">
    <source>
        <dbReference type="Proteomes" id="UP000481643"/>
    </source>
</evidence>
<dbReference type="NCBIfam" id="TIGR02094">
    <property type="entry name" value="more_P_ylases"/>
    <property type="match status" value="1"/>
</dbReference>
<keyword evidence="5" id="KW-0328">Glycosyltransferase</keyword>
<dbReference type="Gene3D" id="3.40.50.2000">
    <property type="entry name" value="Glycogen Phosphorylase B"/>
    <property type="match status" value="3"/>
</dbReference>
<evidence type="ECO:0000256" key="6">
    <source>
        <dbReference type="ARBA" id="ARBA00022679"/>
    </source>
</evidence>
<comment type="similarity">
    <text evidence="3">Belongs to the glycogen phosphorylase family.</text>
</comment>
<evidence type="ECO:0000256" key="7">
    <source>
        <dbReference type="ARBA" id="ARBA00022898"/>
    </source>
</evidence>
<dbReference type="Pfam" id="PF00343">
    <property type="entry name" value="Phosphorylase"/>
    <property type="match status" value="1"/>
</dbReference>
<evidence type="ECO:0000256" key="9">
    <source>
        <dbReference type="ARBA" id="ARBA00025174"/>
    </source>
</evidence>
<dbReference type="GO" id="GO:0008184">
    <property type="term" value="F:glycogen phosphorylase activity"/>
    <property type="evidence" value="ECO:0007669"/>
    <property type="project" value="InterPro"/>
</dbReference>
<comment type="catalytic activity">
    <reaction evidence="1">
        <text>[(1-&gt;4)-alpha-D-glucosyl](n) + phosphate = [(1-&gt;4)-alpha-D-glucosyl](n-1) + alpha-D-glucose 1-phosphate</text>
        <dbReference type="Rhea" id="RHEA:41732"/>
        <dbReference type="Rhea" id="RHEA-COMP:9584"/>
        <dbReference type="Rhea" id="RHEA-COMP:9586"/>
        <dbReference type="ChEBI" id="CHEBI:15444"/>
        <dbReference type="ChEBI" id="CHEBI:43474"/>
        <dbReference type="ChEBI" id="CHEBI:58601"/>
        <dbReference type="EC" id="2.4.1.1"/>
    </reaction>
</comment>
<dbReference type="EC" id="2.4.1.1" evidence="4"/>
<dbReference type="InterPro" id="IPR035090">
    <property type="entry name" value="Pyridoxal_P_attach_site"/>
</dbReference>
<dbReference type="EMBL" id="WBVX01000039">
    <property type="protein sequence ID" value="KAB2677531.1"/>
    <property type="molecule type" value="Genomic_DNA"/>
</dbReference>
<name>A0A6L3Y506_9HYPH</name>
<evidence type="ECO:0000256" key="8">
    <source>
        <dbReference type="ARBA" id="ARBA00023277"/>
    </source>
</evidence>
<keyword evidence="8" id="KW-0119">Carbohydrate metabolism</keyword>
<dbReference type="PANTHER" id="PTHR42655">
    <property type="entry name" value="GLYCOGEN PHOSPHORYLASE"/>
    <property type="match status" value="1"/>
</dbReference>
<keyword evidence="6" id="KW-0808">Transferase</keyword>
<dbReference type="PIRSF" id="PIRSF000460">
    <property type="entry name" value="Pprylas_GlgP"/>
    <property type="match status" value="1"/>
</dbReference>
<evidence type="ECO:0000256" key="1">
    <source>
        <dbReference type="ARBA" id="ARBA00001275"/>
    </source>
</evidence>
<dbReference type="GO" id="GO:0030170">
    <property type="term" value="F:pyridoxal phosphate binding"/>
    <property type="evidence" value="ECO:0007669"/>
    <property type="project" value="InterPro"/>
</dbReference>
<proteinExistence type="inferred from homology"/>
<dbReference type="InterPro" id="IPR011834">
    <property type="entry name" value="Agluc_phsphrylas"/>
</dbReference>
<evidence type="ECO:0000256" key="5">
    <source>
        <dbReference type="ARBA" id="ARBA00022676"/>
    </source>
</evidence>
<evidence type="ECO:0000313" key="11">
    <source>
        <dbReference type="EMBL" id="KAB2677531.1"/>
    </source>
</evidence>
<dbReference type="SUPFAM" id="SSF53756">
    <property type="entry name" value="UDP-Glycosyltransferase/glycogen phosphorylase"/>
    <property type="match status" value="1"/>
</dbReference>
<feature type="modified residue" description="N6-(pyridoxal phosphate)lysine" evidence="10">
    <location>
        <position position="500"/>
    </location>
</feature>